<dbReference type="PANTHER" id="PTHR43420:SF44">
    <property type="entry name" value="ACETYLTRANSFERASE YPEA"/>
    <property type="match status" value="1"/>
</dbReference>
<dbReference type="PANTHER" id="PTHR43420">
    <property type="entry name" value="ACETYLTRANSFERASE"/>
    <property type="match status" value="1"/>
</dbReference>
<dbReference type="Gene3D" id="3.40.630.30">
    <property type="match status" value="1"/>
</dbReference>
<comment type="similarity">
    <text evidence="1 5">Belongs to the acetyltransferase family. RimI subfamily.</text>
</comment>
<dbReference type="SUPFAM" id="SSF55729">
    <property type="entry name" value="Acyl-CoA N-acyltransferases (Nat)"/>
    <property type="match status" value="1"/>
</dbReference>
<dbReference type="AlphaFoldDB" id="A0A1H6N1V7"/>
<comment type="subcellular location">
    <subcellularLocation>
        <location evidence="5">Cytoplasm</location>
    </subcellularLocation>
</comment>
<comment type="catalytic activity">
    <reaction evidence="5">
        <text>N-terminal L-alanyl-[ribosomal protein bS18] + acetyl-CoA = N-terminal N(alpha)-acetyl-L-alanyl-[ribosomal protein bS18] + CoA + H(+)</text>
        <dbReference type="Rhea" id="RHEA:43756"/>
        <dbReference type="Rhea" id="RHEA-COMP:10676"/>
        <dbReference type="Rhea" id="RHEA-COMP:10677"/>
        <dbReference type="ChEBI" id="CHEBI:15378"/>
        <dbReference type="ChEBI" id="CHEBI:57287"/>
        <dbReference type="ChEBI" id="CHEBI:57288"/>
        <dbReference type="ChEBI" id="CHEBI:64718"/>
        <dbReference type="ChEBI" id="CHEBI:83683"/>
        <dbReference type="EC" id="2.3.1.266"/>
    </reaction>
</comment>
<keyword evidence="3 5" id="KW-0808">Transferase</keyword>
<evidence type="ECO:0000256" key="2">
    <source>
        <dbReference type="ARBA" id="ARBA00022490"/>
    </source>
</evidence>
<accession>A0A1H6N1V7</accession>
<dbReference type="Proteomes" id="UP000199371">
    <property type="component" value="Unassembled WGS sequence"/>
</dbReference>
<dbReference type="Pfam" id="PF00583">
    <property type="entry name" value="Acetyltransf_1"/>
    <property type="match status" value="1"/>
</dbReference>
<comment type="function">
    <text evidence="5">Acetylates the N-terminal alanine of ribosomal protein bS18.</text>
</comment>
<keyword evidence="8" id="KW-1185">Reference proteome</keyword>
<feature type="active site" description="Proton donor" evidence="5">
    <location>
        <position position="126"/>
    </location>
</feature>
<evidence type="ECO:0000313" key="8">
    <source>
        <dbReference type="Proteomes" id="UP000199371"/>
    </source>
</evidence>
<keyword evidence="2 5" id="KW-0963">Cytoplasm</keyword>
<reference evidence="8" key="1">
    <citation type="submission" date="2016-10" db="EMBL/GenBank/DDBJ databases">
        <authorList>
            <person name="Varghese N."/>
            <person name="Submissions S."/>
        </authorList>
    </citation>
    <scope>NUCLEOTIDE SEQUENCE [LARGE SCALE GENOMIC DNA]</scope>
    <source>
        <strain evidence="8">DSM 17616</strain>
    </source>
</reference>
<evidence type="ECO:0000256" key="4">
    <source>
        <dbReference type="ARBA" id="ARBA00023315"/>
    </source>
</evidence>
<evidence type="ECO:0000256" key="3">
    <source>
        <dbReference type="ARBA" id="ARBA00022679"/>
    </source>
</evidence>
<name>A0A1H6N1V7_9GAMM</name>
<dbReference type="PROSITE" id="PS51186">
    <property type="entry name" value="GNAT"/>
    <property type="match status" value="1"/>
</dbReference>
<keyword evidence="4 5" id="KW-0012">Acyltransferase</keyword>
<dbReference type="HAMAP" id="MF_02210">
    <property type="entry name" value="RimI"/>
    <property type="match status" value="1"/>
</dbReference>
<dbReference type="GO" id="GO:0005737">
    <property type="term" value="C:cytoplasm"/>
    <property type="evidence" value="ECO:0007669"/>
    <property type="project" value="UniProtKB-SubCell"/>
</dbReference>
<feature type="binding site" evidence="5">
    <location>
        <position position="119"/>
    </location>
    <ligand>
        <name>acetyl-CoA</name>
        <dbReference type="ChEBI" id="CHEBI:57288"/>
    </ligand>
</feature>
<dbReference type="NCBIfam" id="TIGR01575">
    <property type="entry name" value="rimI"/>
    <property type="match status" value="1"/>
</dbReference>
<evidence type="ECO:0000256" key="5">
    <source>
        <dbReference type="HAMAP-Rule" id="MF_02210"/>
    </source>
</evidence>
<evidence type="ECO:0000313" key="7">
    <source>
        <dbReference type="EMBL" id="SEI06201.1"/>
    </source>
</evidence>
<dbReference type="CDD" id="cd04301">
    <property type="entry name" value="NAT_SF"/>
    <property type="match status" value="1"/>
</dbReference>
<sequence>MRKVVLNKVAMNKFELLSRDDIAAVLRIEQAANNYPWTEAAFASSFADSYFSYKLLDNAGNIVGFYIAQLILEQLELFNICVESTEQGKGYGHTLMQHFLQEGAARGATEVFLEVRSSNLAAIALYQRYGFTQTGLRKGYYVSSQGKEDALLMCCIL</sequence>
<feature type="domain" description="N-acetyltransferase" evidence="6">
    <location>
        <begin position="12"/>
        <end position="157"/>
    </location>
</feature>
<protein>
    <recommendedName>
        <fullName evidence="5">[Ribosomal protein bS18]-alanine N-acetyltransferase</fullName>
        <ecNumber evidence="5">2.3.1.266</ecNumber>
    </recommendedName>
</protein>
<dbReference type="EMBL" id="FNXF01000014">
    <property type="protein sequence ID" value="SEI06201.1"/>
    <property type="molecule type" value="Genomic_DNA"/>
</dbReference>
<dbReference type="InterPro" id="IPR000182">
    <property type="entry name" value="GNAT_dom"/>
</dbReference>
<organism evidence="7 8">
    <name type="scientific">Rheinheimera pacifica</name>
    <dbReference type="NCBI Taxonomy" id="173990"/>
    <lineage>
        <taxon>Bacteria</taxon>
        <taxon>Pseudomonadati</taxon>
        <taxon>Pseudomonadota</taxon>
        <taxon>Gammaproteobacteria</taxon>
        <taxon>Chromatiales</taxon>
        <taxon>Chromatiaceae</taxon>
        <taxon>Rheinheimera</taxon>
    </lineage>
</organism>
<dbReference type="GO" id="GO:0008999">
    <property type="term" value="F:protein-N-terminal-alanine acetyltransferase activity"/>
    <property type="evidence" value="ECO:0007669"/>
    <property type="project" value="UniProtKB-UniRule"/>
</dbReference>
<dbReference type="InterPro" id="IPR043690">
    <property type="entry name" value="RimI"/>
</dbReference>
<feature type="active site" description="Proton acceptor" evidence="5">
    <location>
        <position position="114"/>
    </location>
</feature>
<dbReference type="RefSeq" id="WP_092795556.1">
    <property type="nucleotide sequence ID" value="NZ_FNXF01000014.1"/>
</dbReference>
<dbReference type="EC" id="2.3.1.266" evidence="5"/>
<dbReference type="OrthoDB" id="9796919at2"/>
<dbReference type="InterPro" id="IPR016181">
    <property type="entry name" value="Acyl_CoA_acyltransferase"/>
</dbReference>
<gene>
    <name evidence="5" type="primary">rimI</name>
    <name evidence="7" type="ORF">SAMN05660691_03227</name>
</gene>
<evidence type="ECO:0000259" key="6">
    <source>
        <dbReference type="PROSITE" id="PS51186"/>
    </source>
</evidence>
<dbReference type="STRING" id="173990.SAMN05660691_03227"/>
<evidence type="ECO:0000256" key="1">
    <source>
        <dbReference type="ARBA" id="ARBA00005395"/>
    </source>
</evidence>
<dbReference type="InterPro" id="IPR006464">
    <property type="entry name" value="AcTrfase_RimI/Ard1"/>
</dbReference>
<proteinExistence type="inferred from homology"/>
<comment type="caution">
    <text evidence="5">Lacks conserved residue(s) required for the propagation of feature annotation.</text>
</comment>
<dbReference type="InterPro" id="IPR050680">
    <property type="entry name" value="YpeA/RimI_acetyltransf"/>
</dbReference>